<feature type="domain" description="TauD/TfdA-like" evidence="6">
    <location>
        <begin position="107"/>
        <end position="372"/>
    </location>
</feature>
<accession>A0ABR3PZU8</accession>
<keyword evidence="5" id="KW-0408">Iron</keyword>
<proteinExistence type="inferred from homology"/>
<dbReference type="InterPro" id="IPR042098">
    <property type="entry name" value="TauD-like_sf"/>
</dbReference>
<keyword evidence="3" id="KW-0223">Dioxygenase</keyword>
<dbReference type="Proteomes" id="UP001565368">
    <property type="component" value="Unassembled WGS sequence"/>
</dbReference>
<dbReference type="EMBL" id="JBBXJM010000004">
    <property type="protein sequence ID" value="KAL1408009.1"/>
    <property type="molecule type" value="Genomic_DNA"/>
</dbReference>
<sequence length="416" mass="46206">MAPIAIPDAQLEAELAALTEKVLSANIGKKSSIGFGFDAPPPSTLRRYHKYGVDLSQGYPFYLEPDTPEYHEAQKRAANPRDGRPYADPGLKADREKKALFGAAKSVNQLTKHIGTELVGIQLKDLNDQQKDELALLVAERGVVFFRDQDISPQAQLELGEYLGDGAVANSSTIASVPGTNGGVNIIWETARTYKRSFRLPWPEYDGYRGHGWHVDGLGRYIQAGYTHLHQDHVPDDSGDTLWASGYAAYDILSPGLKKVVDGITGIYTLGSEKDENGRTIPKFVHAPLVRTHPVTGWKSLYLSDRGLVGFEDWDKNESDHLLKYLIDVLQGSPEIQVRWKWTPGASAIWDQRNTVHAPVRDWEEERHGTRVLSLAAPAYHDPKSKSRGEALNIEGWLSPAWTGEAYIRSGYELPP</sequence>
<dbReference type="Gene3D" id="3.60.130.10">
    <property type="entry name" value="Clavaminate synthase-like"/>
    <property type="match status" value="1"/>
</dbReference>
<dbReference type="PANTHER" id="PTHR30468:SF9">
    <property type="entry name" value="ALPHA-KETOGLUTARATE-DEPENDENT TAURINE DIOXYGENASE (AFU_ORTHOLOGUE AFUA_3G01010)"/>
    <property type="match status" value="1"/>
</dbReference>
<evidence type="ECO:0000313" key="7">
    <source>
        <dbReference type="EMBL" id="KAL1408009.1"/>
    </source>
</evidence>
<evidence type="ECO:0000259" key="6">
    <source>
        <dbReference type="Pfam" id="PF02668"/>
    </source>
</evidence>
<evidence type="ECO:0000256" key="3">
    <source>
        <dbReference type="ARBA" id="ARBA00022964"/>
    </source>
</evidence>
<keyword evidence="2" id="KW-0479">Metal-binding</keyword>
<gene>
    <name evidence="7" type="ORF">Q8F55_004806</name>
</gene>
<reference evidence="7 8" key="1">
    <citation type="submission" date="2023-08" db="EMBL/GenBank/DDBJ databases">
        <title>Annotated Genome Sequence of Vanrija albida AlHP1.</title>
        <authorList>
            <person name="Herzog R."/>
        </authorList>
    </citation>
    <scope>NUCLEOTIDE SEQUENCE [LARGE SCALE GENOMIC DNA]</scope>
    <source>
        <strain evidence="7 8">AlHP1</strain>
    </source>
</reference>
<evidence type="ECO:0000256" key="2">
    <source>
        <dbReference type="ARBA" id="ARBA00022723"/>
    </source>
</evidence>
<evidence type="ECO:0000256" key="4">
    <source>
        <dbReference type="ARBA" id="ARBA00023002"/>
    </source>
</evidence>
<evidence type="ECO:0000256" key="1">
    <source>
        <dbReference type="ARBA" id="ARBA00005896"/>
    </source>
</evidence>
<evidence type="ECO:0000256" key="5">
    <source>
        <dbReference type="ARBA" id="ARBA00023004"/>
    </source>
</evidence>
<keyword evidence="4" id="KW-0560">Oxidoreductase</keyword>
<comment type="caution">
    <text evidence="7">The sequence shown here is derived from an EMBL/GenBank/DDBJ whole genome shotgun (WGS) entry which is preliminary data.</text>
</comment>
<keyword evidence="8" id="KW-1185">Reference proteome</keyword>
<dbReference type="Pfam" id="PF02668">
    <property type="entry name" value="TauD"/>
    <property type="match status" value="1"/>
</dbReference>
<dbReference type="InterPro" id="IPR003819">
    <property type="entry name" value="TauD/TfdA-like"/>
</dbReference>
<evidence type="ECO:0000313" key="8">
    <source>
        <dbReference type="Proteomes" id="UP001565368"/>
    </source>
</evidence>
<dbReference type="GeneID" id="95985849"/>
<organism evidence="7 8">
    <name type="scientific">Vanrija albida</name>
    <dbReference type="NCBI Taxonomy" id="181172"/>
    <lineage>
        <taxon>Eukaryota</taxon>
        <taxon>Fungi</taxon>
        <taxon>Dikarya</taxon>
        <taxon>Basidiomycota</taxon>
        <taxon>Agaricomycotina</taxon>
        <taxon>Tremellomycetes</taxon>
        <taxon>Trichosporonales</taxon>
        <taxon>Trichosporonaceae</taxon>
        <taxon>Vanrija</taxon>
    </lineage>
</organism>
<comment type="similarity">
    <text evidence="1">Belongs to the TfdA dioxygenase family.</text>
</comment>
<protein>
    <recommendedName>
        <fullName evidence="6">TauD/TfdA-like domain-containing protein</fullName>
    </recommendedName>
</protein>
<dbReference type="PANTHER" id="PTHR30468">
    <property type="entry name" value="ALPHA-KETOGLUTARATE-DEPENDENT SULFONATE DIOXYGENASE"/>
    <property type="match status" value="1"/>
</dbReference>
<dbReference type="InterPro" id="IPR051323">
    <property type="entry name" value="AtsK-like"/>
</dbReference>
<name>A0ABR3PZU8_9TREE</name>
<dbReference type="RefSeq" id="XP_069207953.1">
    <property type="nucleotide sequence ID" value="XM_069353311.1"/>
</dbReference>
<dbReference type="SUPFAM" id="SSF51197">
    <property type="entry name" value="Clavaminate synthase-like"/>
    <property type="match status" value="1"/>
</dbReference>